<gene>
    <name evidence="8" type="ORF">P378_14920</name>
</gene>
<evidence type="ECO:0000313" key="9">
    <source>
        <dbReference type="Proteomes" id="UP000222564"/>
    </source>
</evidence>
<evidence type="ECO:0000256" key="5">
    <source>
        <dbReference type="ARBA" id="ARBA00023004"/>
    </source>
</evidence>
<dbReference type="PROSITE" id="PS51379">
    <property type="entry name" value="4FE4S_FER_2"/>
    <property type="match status" value="3"/>
</dbReference>
<evidence type="ECO:0000256" key="3">
    <source>
        <dbReference type="ARBA" id="ARBA00022723"/>
    </source>
</evidence>
<evidence type="ECO:0000259" key="7">
    <source>
        <dbReference type="PROSITE" id="PS51379"/>
    </source>
</evidence>
<evidence type="ECO:0000256" key="4">
    <source>
        <dbReference type="ARBA" id="ARBA00022982"/>
    </source>
</evidence>
<dbReference type="CDD" id="cd10554">
    <property type="entry name" value="HycB_like"/>
    <property type="match status" value="1"/>
</dbReference>
<keyword evidence="9" id="KW-1185">Reference proteome</keyword>
<dbReference type="PANTHER" id="PTHR42859:SF10">
    <property type="entry name" value="DIMETHYLSULFOXIDE REDUCTASE CHAIN B"/>
    <property type="match status" value="1"/>
</dbReference>
<keyword evidence="5" id="KW-0408">Iron</keyword>
<feature type="domain" description="4Fe-4S ferredoxin-type" evidence="7">
    <location>
        <begin position="8"/>
        <end position="37"/>
    </location>
</feature>
<organism evidence="8 9">
    <name type="scientific">Desulforamulus profundi</name>
    <dbReference type="NCBI Taxonomy" id="1383067"/>
    <lineage>
        <taxon>Bacteria</taxon>
        <taxon>Bacillati</taxon>
        <taxon>Bacillota</taxon>
        <taxon>Clostridia</taxon>
        <taxon>Eubacteriales</taxon>
        <taxon>Peptococcaceae</taxon>
        <taxon>Desulforamulus</taxon>
    </lineage>
</organism>
<keyword evidence="3" id="KW-0479">Metal-binding</keyword>
<dbReference type="InterPro" id="IPR017896">
    <property type="entry name" value="4Fe4S_Fe-S-bd"/>
</dbReference>
<feature type="domain" description="4Fe-4S ferredoxin-type" evidence="7">
    <location>
        <begin position="86"/>
        <end position="115"/>
    </location>
</feature>
<dbReference type="EMBL" id="AWQQ01000088">
    <property type="protein sequence ID" value="PHJ37554.1"/>
    <property type="molecule type" value="Genomic_DNA"/>
</dbReference>
<evidence type="ECO:0000256" key="2">
    <source>
        <dbReference type="ARBA" id="ARBA00022485"/>
    </source>
</evidence>
<dbReference type="OrthoDB" id="1723058at2"/>
<keyword evidence="1" id="KW-0813">Transport</keyword>
<comment type="caution">
    <text evidence="8">The sequence shown here is derived from an EMBL/GenBank/DDBJ whole genome shotgun (WGS) entry which is preliminary data.</text>
</comment>
<keyword evidence="6" id="KW-0411">Iron-sulfur</keyword>
<dbReference type="GO" id="GO:0051539">
    <property type="term" value="F:4 iron, 4 sulfur cluster binding"/>
    <property type="evidence" value="ECO:0007669"/>
    <property type="project" value="UniProtKB-KW"/>
</dbReference>
<sequence length="187" mass="20664">MERAKENFFIYADPKRCLGCKNCELACAIAHADCDLQTAVTKGLQLQPRNSVIQVDDMVMPMQCRQCEDAPCARACPVGAIYEEDGFVKINEGNCVGCKVCAMVCPFGAIIMSADVNDGGNHRTKKAKARKCDLCFGRAKDNDEIPYACVKACPTKALKLVDYESYRKEILKESGRKFIKAQTKGNF</sequence>
<keyword evidence="4" id="KW-0249">Electron transport</keyword>
<evidence type="ECO:0000313" key="8">
    <source>
        <dbReference type="EMBL" id="PHJ37554.1"/>
    </source>
</evidence>
<feature type="domain" description="4Fe-4S ferredoxin-type" evidence="7">
    <location>
        <begin position="55"/>
        <end position="85"/>
    </location>
</feature>
<evidence type="ECO:0000256" key="1">
    <source>
        <dbReference type="ARBA" id="ARBA00022448"/>
    </source>
</evidence>
<dbReference type="PROSITE" id="PS00198">
    <property type="entry name" value="4FE4S_FER_1"/>
    <property type="match status" value="1"/>
</dbReference>
<dbReference type="RefSeq" id="WP_099083593.1">
    <property type="nucleotide sequence ID" value="NZ_AWQQ01000088.1"/>
</dbReference>
<evidence type="ECO:0000256" key="6">
    <source>
        <dbReference type="ARBA" id="ARBA00023014"/>
    </source>
</evidence>
<dbReference type="InterPro" id="IPR050294">
    <property type="entry name" value="RnfB_subfamily"/>
</dbReference>
<accession>A0A2C6MDB0</accession>
<proteinExistence type="predicted"/>
<dbReference type="InterPro" id="IPR017900">
    <property type="entry name" value="4Fe4S_Fe_S_CS"/>
</dbReference>
<reference evidence="8 9" key="1">
    <citation type="submission" date="2013-09" db="EMBL/GenBank/DDBJ databases">
        <title>Biodegradation of hydrocarbons in the deep terrestrial subsurface : characterization of a microbial consortium composed of two Desulfotomaculum species originating from a deep geological formation.</title>
        <authorList>
            <person name="Aullo T."/>
            <person name="Berlendis S."/>
            <person name="Lascourreges J.-F."/>
            <person name="Dessort D."/>
            <person name="Saint-Laurent S."/>
            <person name="Schraauwers B."/>
            <person name="Mas J."/>
            <person name="Magot M."/>
            <person name="Ranchou-Peyruse A."/>
        </authorList>
    </citation>
    <scope>NUCLEOTIDE SEQUENCE [LARGE SCALE GENOMIC DNA]</scope>
    <source>
        <strain evidence="8 9">Bs107</strain>
    </source>
</reference>
<keyword evidence="2" id="KW-0004">4Fe-4S</keyword>
<dbReference type="Pfam" id="PF13247">
    <property type="entry name" value="Fer4_11"/>
    <property type="match status" value="1"/>
</dbReference>
<dbReference type="GO" id="GO:0046872">
    <property type="term" value="F:metal ion binding"/>
    <property type="evidence" value="ECO:0007669"/>
    <property type="project" value="UniProtKB-KW"/>
</dbReference>
<dbReference type="Proteomes" id="UP000222564">
    <property type="component" value="Unassembled WGS sequence"/>
</dbReference>
<name>A0A2C6MDB0_9FIRM</name>
<protein>
    <submittedName>
        <fullName evidence="8">Iron-sulfur protein</fullName>
    </submittedName>
</protein>
<dbReference type="AlphaFoldDB" id="A0A2C6MDB0"/>
<dbReference type="Gene3D" id="3.30.70.20">
    <property type="match status" value="2"/>
</dbReference>
<dbReference type="SUPFAM" id="SSF54862">
    <property type="entry name" value="4Fe-4S ferredoxins"/>
    <property type="match status" value="1"/>
</dbReference>
<dbReference type="PANTHER" id="PTHR42859">
    <property type="entry name" value="OXIDOREDUCTASE"/>
    <property type="match status" value="1"/>
</dbReference>